<proteinExistence type="predicted"/>
<keyword evidence="2" id="KW-1185">Reference proteome</keyword>
<accession>A0A5J5GB97</accession>
<organism evidence="1 2">
    <name type="scientific">Histidinibacterium aquaticum</name>
    <dbReference type="NCBI Taxonomy" id="2613962"/>
    <lineage>
        <taxon>Bacteria</taxon>
        <taxon>Pseudomonadati</taxon>
        <taxon>Pseudomonadota</taxon>
        <taxon>Alphaproteobacteria</taxon>
        <taxon>Rhodobacterales</taxon>
        <taxon>Paracoccaceae</taxon>
        <taxon>Histidinibacterium</taxon>
    </lineage>
</organism>
<name>A0A5J5GB97_9RHOB</name>
<evidence type="ECO:0000313" key="2">
    <source>
        <dbReference type="Proteomes" id="UP000326554"/>
    </source>
</evidence>
<evidence type="ECO:0000313" key="1">
    <source>
        <dbReference type="EMBL" id="KAA9005092.1"/>
    </source>
</evidence>
<gene>
    <name evidence="1" type="ORF">F3S47_18870</name>
</gene>
<protein>
    <submittedName>
        <fullName evidence="1">Uncharacterized protein</fullName>
    </submittedName>
</protein>
<dbReference type="Proteomes" id="UP000326554">
    <property type="component" value="Unassembled WGS sequence"/>
</dbReference>
<reference evidence="1 2" key="1">
    <citation type="submission" date="2019-09" db="EMBL/GenBank/DDBJ databases">
        <authorList>
            <person name="Park J.-S."/>
            <person name="Choi H.-J."/>
        </authorList>
    </citation>
    <scope>NUCLEOTIDE SEQUENCE [LARGE SCALE GENOMIC DNA]</scope>
    <source>
        <strain evidence="1 2">176SS1-4</strain>
    </source>
</reference>
<dbReference type="EMBL" id="VYQE01000008">
    <property type="protein sequence ID" value="KAA9005092.1"/>
    <property type="molecule type" value="Genomic_DNA"/>
</dbReference>
<sequence length="326" mass="34920">MTAPLAFLLCLPPAADDDDFRHWATLKSLSEMAGEEDEIVIAHAGPSPVLARFADAGGWPRPPEQIHLDARTSSEVLAETAAAAATHPGLFLPPGGVLQAEGLAELRQSLSKHPGRLHLLARGFRLAGLDTPLPPPESHRWPPEVPANLRPDPARLVPYAAPGSSDLVEAAAFYLKRLEEAGSPAMVGTAPVLEPVPRSLAPALLAAAIKEAWVRPAWLSDELTLLGPEEVGEVLDRLETICAGSGSIAEVFRSETGPLSRIMNALTSGDASRALSEILLCIASQDRAERRAVAAALGRLRSDLDLALPGERYLRETYERLRRARE</sequence>
<dbReference type="AlphaFoldDB" id="A0A5J5GB97"/>
<dbReference type="RefSeq" id="WP_150446873.1">
    <property type="nucleotide sequence ID" value="NZ_VYQE01000008.1"/>
</dbReference>
<comment type="caution">
    <text evidence="1">The sequence shown here is derived from an EMBL/GenBank/DDBJ whole genome shotgun (WGS) entry which is preliminary data.</text>
</comment>